<feature type="compositionally biased region" description="Polar residues" evidence="1">
    <location>
        <begin position="92"/>
        <end position="115"/>
    </location>
</feature>
<dbReference type="Gene3D" id="1.20.5.170">
    <property type="match status" value="1"/>
</dbReference>
<dbReference type="PROSITE" id="PS00036">
    <property type="entry name" value="BZIP_BASIC"/>
    <property type="match status" value="1"/>
</dbReference>
<dbReference type="InterPro" id="IPR004827">
    <property type="entry name" value="bZIP"/>
</dbReference>
<organism evidence="3 4">
    <name type="scientific">Galdieria sulphuraria</name>
    <name type="common">Red alga</name>
    <dbReference type="NCBI Taxonomy" id="130081"/>
    <lineage>
        <taxon>Eukaryota</taxon>
        <taxon>Rhodophyta</taxon>
        <taxon>Bangiophyceae</taxon>
        <taxon>Galdieriales</taxon>
        <taxon>Galdieriaceae</taxon>
        <taxon>Galdieria</taxon>
    </lineage>
</organism>
<feature type="region of interest" description="Disordered" evidence="1">
    <location>
        <begin position="328"/>
        <end position="353"/>
    </location>
</feature>
<dbReference type="OrthoDB" id="644067at2759"/>
<dbReference type="GeneID" id="17087617"/>
<dbReference type="AlphaFoldDB" id="M2VZJ8"/>
<dbReference type="SUPFAM" id="SSF57959">
    <property type="entry name" value="Leucine zipper domain"/>
    <property type="match status" value="1"/>
</dbReference>
<dbReference type="InterPro" id="IPR046347">
    <property type="entry name" value="bZIP_sf"/>
</dbReference>
<name>M2VZJ8_GALSU</name>
<dbReference type="Proteomes" id="UP000030680">
    <property type="component" value="Unassembled WGS sequence"/>
</dbReference>
<dbReference type="KEGG" id="gsl:Gasu_38150"/>
<dbReference type="SMART" id="SM00338">
    <property type="entry name" value="BRLZ"/>
    <property type="match status" value="1"/>
</dbReference>
<feature type="compositionally biased region" description="Basic and acidic residues" evidence="1">
    <location>
        <begin position="193"/>
        <end position="209"/>
    </location>
</feature>
<evidence type="ECO:0000313" key="3">
    <source>
        <dbReference type="EMBL" id="EME28766.1"/>
    </source>
</evidence>
<dbReference type="PANTHER" id="PTHR37616">
    <property type="entry name" value="BZIP TRANSCRIPTION FACTOR 60-LIKE"/>
    <property type="match status" value="1"/>
</dbReference>
<dbReference type="PROSITE" id="PS50217">
    <property type="entry name" value="BZIP"/>
    <property type="match status" value="1"/>
</dbReference>
<dbReference type="CDD" id="cd14686">
    <property type="entry name" value="bZIP"/>
    <property type="match status" value="1"/>
</dbReference>
<feature type="region of interest" description="Disordered" evidence="1">
    <location>
        <begin position="91"/>
        <end position="115"/>
    </location>
</feature>
<dbReference type="RefSeq" id="XP_005705286.1">
    <property type="nucleotide sequence ID" value="XM_005705229.1"/>
</dbReference>
<keyword evidence="4" id="KW-1185">Reference proteome</keyword>
<feature type="compositionally biased region" description="Polar residues" evidence="1">
    <location>
        <begin position="173"/>
        <end position="188"/>
    </location>
</feature>
<feature type="compositionally biased region" description="Basic and acidic residues" evidence="1">
    <location>
        <begin position="160"/>
        <end position="172"/>
    </location>
</feature>
<dbReference type="Gramene" id="EME28766">
    <property type="protein sequence ID" value="EME28766"/>
    <property type="gene ID" value="Gasu_38150"/>
</dbReference>
<feature type="compositionally biased region" description="Basic and acidic residues" evidence="1">
    <location>
        <begin position="1"/>
        <end position="14"/>
    </location>
</feature>
<dbReference type="EMBL" id="KB454516">
    <property type="protein sequence ID" value="EME28766.1"/>
    <property type="molecule type" value="Genomic_DNA"/>
</dbReference>
<gene>
    <name evidence="3" type="ORF">Gasu_38150</name>
</gene>
<evidence type="ECO:0000256" key="1">
    <source>
        <dbReference type="SAM" id="MobiDB-lite"/>
    </source>
</evidence>
<accession>M2VZJ8</accession>
<feature type="region of interest" description="Disordered" evidence="1">
    <location>
        <begin position="1"/>
        <end position="39"/>
    </location>
</feature>
<proteinExistence type="predicted"/>
<feature type="region of interest" description="Disordered" evidence="1">
    <location>
        <begin position="160"/>
        <end position="209"/>
    </location>
</feature>
<protein>
    <submittedName>
        <fullName evidence="3">Transcription factor</fullName>
    </submittedName>
</protein>
<dbReference type="PANTHER" id="PTHR37616:SF2">
    <property type="entry name" value="BZIP DOMAIN-CONTAINING PROTEIN"/>
    <property type="match status" value="1"/>
</dbReference>
<feature type="domain" description="BZIP" evidence="2">
    <location>
        <begin position="195"/>
        <end position="252"/>
    </location>
</feature>
<dbReference type="Pfam" id="PF00170">
    <property type="entry name" value="bZIP_1"/>
    <property type="match status" value="1"/>
</dbReference>
<dbReference type="GO" id="GO:0003700">
    <property type="term" value="F:DNA-binding transcription factor activity"/>
    <property type="evidence" value="ECO:0007669"/>
    <property type="project" value="InterPro"/>
</dbReference>
<evidence type="ECO:0000313" key="4">
    <source>
        <dbReference type="Proteomes" id="UP000030680"/>
    </source>
</evidence>
<feature type="compositionally biased region" description="Polar residues" evidence="1">
    <location>
        <begin position="15"/>
        <end position="33"/>
    </location>
</feature>
<feature type="compositionally biased region" description="Basic residues" evidence="1">
    <location>
        <begin position="344"/>
        <end position="353"/>
    </location>
</feature>
<sequence>MNNESENEKLHENQETSQGNVVGNLSVNIPSSKSNKRVRATITTSGVNDNEDFRFLPPMSSHSRSLFSPFDQTGEFLSNFELPFLEMFHGIPSSSGSEKRTPTSIPSPSSNMPEISNKLFETNSMHQPLDSFPDNLLFGETKKGDESRDDFFLDEQESTEKLKSFESEDNTKVDQSSTGSVSSHLQDNTNDDEERRKRELRIQRNRESAMRSRIRKNNYIAELERRVENLTAEKMRLEGSLLQLWMENEILKRGGGSGTATQRLMGGDSVGSVLNNPFLLSSFLQRVDPLLSTVQSSGVSRLTSSYSGGNVSFGSELAASNPEYSRAVAKENVNNPPGKSVAYPKKRKGKKSF</sequence>
<evidence type="ECO:0000259" key="2">
    <source>
        <dbReference type="PROSITE" id="PS50217"/>
    </source>
</evidence>
<reference evidence="4" key="1">
    <citation type="journal article" date="2013" name="Science">
        <title>Gene transfer from bacteria and archaea facilitated evolution of an extremophilic eukaryote.</title>
        <authorList>
            <person name="Schonknecht G."/>
            <person name="Chen W.H."/>
            <person name="Ternes C.M."/>
            <person name="Barbier G.G."/>
            <person name="Shrestha R.P."/>
            <person name="Stanke M."/>
            <person name="Brautigam A."/>
            <person name="Baker B.J."/>
            <person name="Banfield J.F."/>
            <person name="Garavito R.M."/>
            <person name="Carr K."/>
            <person name="Wilkerson C."/>
            <person name="Rensing S.A."/>
            <person name="Gagneul D."/>
            <person name="Dickenson N.E."/>
            <person name="Oesterhelt C."/>
            <person name="Lercher M.J."/>
            <person name="Weber A.P."/>
        </authorList>
    </citation>
    <scope>NUCLEOTIDE SEQUENCE [LARGE SCALE GENOMIC DNA]</scope>
    <source>
        <strain evidence="4">074W</strain>
    </source>
</reference>